<reference evidence="3" key="3">
    <citation type="submission" date="2016-09" db="EMBL/GenBank/DDBJ databases">
        <title>Genome-wide Diversity of Wild Populations of Erinnyis ello granulovirus (ErelGV).</title>
        <authorList>
            <person name="Brito A.F."/>
            <person name="Melo F.L."/>
            <person name="Ardisson-Araujo D.M.P."/>
            <person name="Sihler W."/>
            <person name="Souza M.L."/>
            <person name="Ribeiro B.M."/>
        </authorList>
    </citation>
    <scope>NUCLEOTIDE SEQUENCE</scope>
    <source>
        <strain evidence="4">ErelGV-00</strain>
        <strain evidence="3">ErelGV-99</strain>
    </source>
</reference>
<sequence length="125" mass="14471">MKVYSVIIFVVVVIVVMVLVGTSSSSTPPPDDIRKLGVPHKFPPAALQSNDNFLVYKNSLCEKADSYYTINNPFGTFRCFTYYWCMDDIRMSCFSNFFYSYYHQDCVPYEESDCYYEQLESTSTS</sequence>
<dbReference type="KEGG" id="vg:20712736"/>
<evidence type="ECO:0000313" key="3">
    <source>
        <dbReference type="EMBL" id="ARX71655.1"/>
    </source>
</evidence>
<keyword evidence="5" id="KW-1185">Reference proteome</keyword>
<dbReference type="RefSeq" id="YP_009091895.1">
    <property type="nucleotide sequence ID" value="NC_025257.1"/>
</dbReference>
<reference evidence="2" key="2">
    <citation type="submission" date="2014-02" db="EMBL/GenBank/DDBJ databases">
        <authorList>
            <person name="Ardisson-Araujo D.M.P."/>
            <person name="Melo F.L."/>
            <person name="Andrade M.S."/>
            <person name="Sihler W."/>
            <person name="Bao S.N."/>
            <person name="Ribeiro B.M."/>
            <person name="Souza M.L."/>
        </authorList>
    </citation>
    <scope>NUCLEOTIDE SEQUENCE</scope>
    <source>
        <strain evidence="2">S86</strain>
    </source>
</reference>
<dbReference type="Proteomes" id="UP000201628">
    <property type="component" value="Segment"/>
</dbReference>
<keyword evidence="1" id="KW-0472">Membrane</keyword>
<dbReference type="EMBL" id="KJ406702">
    <property type="protein sequence ID" value="AIS92056.1"/>
    <property type="molecule type" value="Genomic_DNA"/>
</dbReference>
<evidence type="ECO:0000313" key="2">
    <source>
        <dbReference type="EMBL" id="AIS92056.1"/>
    </source>
</evidence>
<keyword evidence="1" id="KW-1133">Transmembrane helix</keyword>
<organism evidence="2 5">
    <name type="scientific">Erinnyis ello granulovirus</name>
    <dbReference type="NCBI Taxonomy" id="307444"/>
    <lineage>
        <taxon>Viruses</taxon>
        <taxon>Viruses incertae sedis</taxon>
        <taxon>Naldaviricetes</taxon>
        <taxon>Lefavirales</taxon>
        <taxon>Baculoviridae</taxon>
        <taxon>Betabaculovirus</taxon>
        <taxon>Betabaculovirus erellonis</taxon>
    </lineage>
</organism>
<name>A0A097DAL0_9BBAC</name>
<feature type="transmembrane region" description="Helical" evidence="1">
    <location>
        <begin position="6"/>
        <end position="25"/>
    </location>
</feature>
<accession>A0A097DAL0</accession>
<keyword evidence="1" id="KW-0812">Transmembrane</keyword>
<reference evidence="2 5" key="1">
    <citation type="journal article" date="2014" name="BMC Genomics">
        <title>Genome sequence of Erinnyis ello granulovirus (ErelGV), a natural cassava hornworm pesticide and the first sequenced sphingid-infecting betabaculovirus.</title>
        <authorList>
            <person name="Ardisson-Araujo D.M."/>
            <person name="de Melo F.L."/>
            <person name="Andrade M.D."/>
            <person name="Sihler W."/>
            <person name="Bao S.N."/>
            <person name="Ribeiro B.M."/>
            <person name="de Souza M.L."/>
        </authorList>
    </citation>
    <scope>NUCLEOTIDE SEQUENCE [LARGE SCALE GENOMIC DNA]</scope>
    <source>
        <strain evidence="2">S86</strain>
    </source>
</reference>
<evidence type="ECO:0008006" key="6">
    <source>
        <dbReference type="Google" id="ProtNLM"/>
    </source>
</evidence>
<gene>
    <name evidence="3" type="ORF">EREL_056</name>
</gene>
<dbReference type="EMBL" id="KX859081">
    <property type="protein sequence ID" value="ARX71655.1"/>
    <property type="molecule type" value="Genomic_DNA"/>
</dbReference>
<evidence type="ECO:0000313" key="4">
    <source>
        <dbReference type="EMBL" id="ARX71785.1"/>
    </source>
</evidence>
<dbReference type="EMBL" id="KX859082">
    <property type="protein sequence ID" value="ARX71785.1"/>
    <property type="molecule type" value="Genomic_DNA"/>
</dbReference>
<protein>
    <recommendedName>
        <fullName evidence="6">Chitin-binding type-2 domain-containing protein</fullName>
    </recommendedName>
</protein>
<evidence type="ECO:0000313" key="5">
    <source>
        <dbReference type="Proteomes" id="UP000201628"/>
    </source>
</evidence>
<dbReference type="OrthoDB" id="28125at10239"/>
<proteinExistence type="predicted"/>
<evidence type="ECO:0000256" key="1">
    <source>
        <dbReference type="SAM" id="Phobius"/>
    </source>
</evidence>